<proteinExistence type="predicted"/>
<name>A0A4P7PU95_9FLAO</name>
<gene>
    <name evidence="1" type="ORF">GS03_02055</name>
</gene>
<dbReference type="SUPFAM" id="SSF53335">
    <property type="entry name" value="S-adenosyl-L-methionine-dependent methyltransferases"/>
    <property type="match status" value="1"/>
</dbReference>
<dbReference type="Gene3D" id="3.40.50.150">
    <property type="entry name" value="Vaccinia Virus protein VP39"/>
    <property type="match status" value="1"/>
</dbReference>
<protein>
    <recommendedName>
        <fullName evidence="3">8-demethyl-8-alpha-L-rhamnosyl tetracenomycin-C 2'-O-methyltransferase</fullName>
    </recommendedName>
</protein>
<dbReference type="CDD" id="cd02440">
    <property type="entry name" value="AdoMet_MTases"/>
    <property type="match status" value="1"/>
</dbReference>
<keyword evidence="2" id="KW-1185">Reference proteome</keyword>
<dbReference type="AlphaFoldDB" id="A0A4P7PU95"/>
<dbReference type="KEGG" id="fsn:GS03_02055"/>
<dbReference type="RefSeq" id="WP_136152443.1">
    <property type="nucleotide sequence ID" value="NZ_CP038810.1"/>
</dbReference>
<organism evidence="1 2">
    <name type="scientific">Flavobacterium sangjuense</name>
    <dbReference type="NCBI Taxonomy" id="2518177"/>
    <lineage>
        <taxon>Bacteria</taxon>
        <taxon>Pseudomonadati</taxon>
        <taxon>Bacteroidota</taxon>
        <taxon>Flavobacteriia</taxon>
        <taxon>Flavobacteriales</taxon>
        <taxon>Flavobacteriaceae</taxon>
        <taxon>Flavobacterium</taxon>
    </lineage>
</organism>
<evidence type="ECO:0000313" key="2">
    <source>
        <dbReference type="Proteomes" id="UP000296862"/>
    </source>
</evidence>
<reference evidence="1 2" key="1">
    <citation type="submission" date="2019-04" db="EMBL/GenBank/DDBJ databases">
        <title>Flavobacterium sp. GS03.</title>
        <authorList>
            <person name="Kim H."/>
        </authorList>
    </citation>
    <scope>NUCLEOTIDE SEQUENCE [LARGE SCALE GENOMIC DNA]</scope>
    <source>
        <strain evidence="1 2">GS03</strain>
    </source>
</reference>
<dbReference type="EMBL" id="CP038810">
    <property type="protein sequence ID" value="QBZ98547.1"/>
    <property type="molecule type" value="Genomic_DNA"/>
</dbReference>
<accession>A0A4P7PU95</accession>
<dbReference type="Proteomes" id="UP000296862">
    <property type="component" value="Chromosome"/>
</dbReference>
<dbReference type="Pfam" id="PF13578">
    <property type="entry name" value="Methyltransf_24"/>
    <property type="match status" value="1"/>
</dbReference>
<dbReference type="OrthoDB" id="9816564at2"/>
<evidence type="ECO:0000313" key="1">
    <source>
        <dbReference type="EMBL" id="QBZ98547.1"/>
    </source>
</evidence>
<sequence>MKIKHSLKTLNNLLKAFEKQPKLFRQIFRNVPTTCSAYEYSKSYKDVIPENDVIKTAHENPLWDYFQNHKEGHGIWKWEHYFDVYHKHFAKFIGKKVDVLEIGIYSGGSLEMWRSYFGDKCHIYGIDIEEACRQYENDYVSVFIGDQESKPFWDDFKTKVEGVDVLIDDGGHTPEQQQVTLEQMLQHIRPGGVYICEDIHGNFNKFSTYAAGLVNELNSMGNNSQFQSAIHSIHFYPYMLVIEKHAVKPKKLNAPKHGTIWQPFFIGTNNE</sequence>
<dbReference type="InterPro" id="IPR029063">
    <property type="entry name" value="SAM-dependent_MTases_sf"/>
</dbReference>
<evidence type="ECO:0008006" key="3">
    <source>
        <dbReference type="Google" id="ProtNLM"/>
    </source>
</evidence>